<dbReference type="PANTHER" id="PTHR33677:SF3">
    <property type="entry name" value="COPPER-SENSING TRANSCRIPTIONAL REPRESSOR RICR"/>
    <property type="match status" value="1"/>
</dbReference>
<gene>
    <name evidence="1" type="ORF">BM613_06260</name>
</gene>
<dbReference type="Gene3D" id="1.20.58.1000">
    <property type="entry name" value="Metal-sensitive repressor, helix protomer"/>
    <property type="match status" value="1"/>
</dbReference>
<proteinExistence type="predicted"/>
<evidence type="ECO:0000313" key="2">
    <source>
        <dbReference type="Proteomes" id="UP000245380"/>
    </source>
</evidence>
<dbReference type="OrthoDB" id="9811244at2"/>
<comment type="caution">
    <text evidence="1">The sequence shown here is derived from an EMBL/GenBank/DDBJ whole genome shotgun (WGS) entry which is preliminary data.</text>
</comment>
<keyword evidence="2" id="KW-1185">Reference proteome</keyword>
<dbReference type="PANTHER" id="PTHR33677">
    <property type="entry name" value="TRANSCRIPTIONAL REPRESSOR FRMR-RELATED"/>
    <property type="match status" value="1"/>
</dbReference>
<dbReference type="CDD" id="cd10148">
    <property type="entry name" value="CsoR-like_DUF156"/>
    <property type="match status" value="1"/>
</dbReference>
<sequence length="90" mass="10341">MHLYQQNRDDLLVRLRRIEGQVRGIQKMLEDDRYCVDILAQISSIKAALGKVELALIESHTRGCVADAIRTNQGDEKIEELMQVLKVHLK</sequence>
<name>A0A2U3D945_SULT2</name>
<accession>A0A2U3D945</accession>
<evidence type="ECO:0000313" key="1">
    <source>
        <dbReference type="EMBL" id="PWI57794.1"/>
    </source>
</evidence>
<dbReference type="Proteomes" id="UP000245380">
    <property type="component" value="Unassembled WGS sequence"/>
</dbReference>
<dbReference type="AlphaFoldDB" id="A0A2U3D945"/>
<protein>
    <submittedName>
        <fullName evidence="1">BCR family protein</fullName>
    </submittedName>
</protein>
<dbReference type="GO" id="GO:0046872">
    <property type="term" value="F:metal ion binding"/>
    <property type="evidence" value="ECO:0007669"/>
    <property type="project" value="InterPro"/>
</dbReference>
<dbReference type="RefSeq" id="WP_109430327.1">
    <property type="nucleotide sequence ID" value="NZ_MPDK01000008.1"/>
</dbReference>
<dbReference type="GO" id="GO:0003677">
    <property type="term" value="F:DNA binding"/>
    <property type="evidence" value="ECO:0007669"/>
    <property type="project" value="InterPro"/>
</dbReference>
<dbReference type="GO" id="GO:0045892">
    <property type="term" value="P:negative regulation of DNA-templated transcription"/>
    <property type="evidence" value="ECO:0007669"/>
    <property type="project" value="UniProtKB-ARBA"/>
</dbReference>
<organism evidence="1 2">
    <name type="scientific">Sulfoacidibacillus thermotolerans</name>
    <name type="common">Acidibacillus sulfuroxidans</name>
    <dbReference type="NCBI Taxonomy" id="1765684"/>
    <lineage>
        <taxon>Bacteria</taxon>
        <taxon>Bacillati</taxon>
        <taxon>Bacillota</taxon>
        <taxon>Bacilli</taxon>
        <taxon>Bacillales</taxon>
        <taxon>Alicyclobacillaceae</taxon>
        <taxon>Sulfoacidibacillus</taxon>
    </lineage>
</organism>
<dbReference type="InterPro" id="IPR003735">
    <property type="entry name" value="Metal_Tscrpt_repr"/>
</dbReference>
<dbReference type="Pfam" id="PF02583">
    <property type="entry name" value="Trns_repr_metal"/>
    <property type="match status" value="1"/>
</dbReference>
<reference evidence="1 2" key="1">
    <citation type="submission" date="2016-11" db="EMBL/GenBank/DDBJ databases">
        <title>Comparative genomics of Acidibacillus ferroxidans species.</title>
        <authorList>
            <person name="Oliveira G."/>
            <person name="Nunes G."/>
            <person name="Oliveira R."/>
            <person name="Araujo F."/>
            <person name="Salim A."/>
            <person name="Scholte L."/>
            <person name="Morais D."/>
            <person name="Nancucheo I."/>
            <person name="Johnson D.B."/>
            <person name="Grail B."/>
            <person name="Bittencourt J."/>
            <person name="Valadares R."/>
        </authorList>
    </citation>
    <scope>NUCLEOTIDE SEQUENCE [LARGE SCALE GENOMIC DNA]</scope>
    <source>
        <strain evidence="1 2">Y002</strain>
    </source>
</reference>
<dbReference type="InterPro" id="IPR038390">
    <property type="entry name" value="Metal_Tscrpt_repr_sf"/>
</dbReference>
<dbReference type="EMBL" id="MPDK01000008">
    <property type="protein sequence ID" value="PWI57794.1"/>
    <property type="molecule type" value="Genomic_DNA"/>
</dbReference>